<evidence type="ECO:0000256" key="5">
    <source>
        <dbReference type="SAM" id="MobiDB-lite"/>
    </source>
</evidence>
<organism evidence="7 8">
    <name type="scientific">Streptomyces lunaelactis</name>
    <dbReference type="NCBI Taxonomy" id="1535768"/>
    <lineage>
        <taxon>Bacteria</taxon>
        <taxon>Bacillati</taxon>
        <taxon>Actinomycetota</taxon>
        <taxon>Actinomycetes</taxon>
        <taxon>Kitasatosporales</taxon>
        <taxon>Streptomycetaceae</taxon>
        <taxon>Streptomyces</taxon>
    </lineage>
</organism>
<dbReference type="InterPro" id="IPR014030">
    <property type="entry name" value="Ketoacyl_synth_N"/>
</dbReference>
<name>A0A2R4TBD2_9ACTN</name>
<dbReference type="SUPFAM" id="SSF53901">
    <property type="entry name" value="Thiolase-like"/>
    <property type="match status" value="2"/>
</dbReference>
<evidence type="ECO:0000259" key="6">
    <source>
        <dbReference type="PROSITE" id="PS52004"/>
    </source>
</evidence>
<evidence type="ECO:0000256" key="2">
    <source>
        <dbReference type="ARBA" id="ARBA00022679"/>
    </source>
</evidence>
<keyword evidence="3" id="KW-0012">Acyltransferase</keyword>
<gene>
    <name evidence="7" type="ORF">SLUN_33490</name>
</gene>
<proteinExistence type="inferred from homology"/>
<dbReference type="PROSITE" id="PS52004">
    <property type="entry name" value="KS3_2"/>
    <property type="match status" value="1"/>
</dbReference>
<dbReference type="GO" id="GO:0005829">
    <property type="term" value="C:cytosol"/>
    <property type="evidence" value="ECO:0007669"/>
    <property type="project" value="TreeGrafter"/>
</dbReference>
<keyword evidence="2 4" id="KW-0808">Transferase</keyword>
<evidence type="ECO:0000256" key="1">
    <source>
        <dbReference type="ARBA" id="ARBA00008467"/>
    </source>
</evidence>
<feature type="region of interest" description="Disordered" evidence="5">
    <location>
        <begin position="113"/>
        <end position="138"/>
    </location>
</feature>
<accession>A0A2R4TBD2</accession>
<dbReference type="InterPro" id="IPR016039">
    <property type="entry name" value="Thiolase-like"/>
</dbReference>
<dbReference type="Pfam" id="PF00109">
    <property type="entry name" value="ketoacyl-synt"/>
    <property type="match status" value="1"/>
</dbReference>
<dbReference type="PANTHER" id="PTHR11712:SF322">
    <property type="entry name" value="POLYKETIDE BETA-KETOACYL SYNTHASE 2-RELATED"/>
    <property type="match status" value="1"/>
</dbReference>
<dbReference type="Gene3D" id="3.40.47.10">
    <property type="match status" value="1"/>
</dbReference>
<feature type="domain" description="Ketosynthase family 3 (KS3)" evidence="6">
    <location>
        <begin position="6"/>
        <end position="393"/>
    </location>
</feature>
<dbReference type="KEGG" id="slk:SLUN_33490"/>
<evidence type="ECO:0000313" key="7">
    <source>
        <dbReference type="EMBL" id="AVZ76391.1"/>
    </source>
</evidence>
<dbReference type="GeneID" id="55660165"/>
<dbReference type="InterPro" id="IPR000794">
    <property type="entry name" value="Beta-ketoacyl_synthase"/>
</dbReference>
<feature type="compositionally biased region" description="Basic and acidic residues" evidence="5">
    <location>
        <begin position="117"/>
        <end position="130"/>
    </location>
</feature>
<evidence type="ECO:0000313" key="8">
    <source>
        <dbReference type="Proteomes" id="UP000244201"/>
    </source>
</evidence>
<protein>
    <submittedName>
        <fullName evidence="7">3-oxoacyl-ACP synthase</fullName>
    </submittedName>
</protein>
<keyword evidence="8" id="KW-1185">Reference proteome</keyword>
<reference evidence="7 8" key="1">
    <citation type="submission" date="2018-01" db="EMBL/GenBank/DDBJ databases">
        <title>Complete genome sequence of Streptomyces lunaelactis MM109T, a Ferroverdin A producer isolated from cave moonmilk deposits.</title>
        <authorList>
            <person name="Naome A."/>
            <person name="Martinet L."/>
            <person name="Maciejewska M."/>
            <person name="Anderssen S."/>
            <person name="Adam D."/>
            <person name="Tenconi E."/>
            <person name="Deflandre B."/>
            <person name="Arguelles-Arias A."/>
            <person name="Calusinska M."/>
            <person name="Copieters W."/>
            <person name="Karim L."/>
            <person name="Hanikenne M."/>
            <person name="Baurain D."/>
            <person name="van Wezel G."/>
            <person name="Smargiasso N."/>
            <person name="de Pauw E."/>
            <person name="Delfosse P."/>
            <person name="Rigali S."/>
        </authorList>
    </citation>
    <scope>NUCLEOTIDE SEQUENCE [LARGE SCALE GENOMIC DNA]</scope>
    <source>
        <strain evidence="7 8">MM109</strain>
    </source>
</reference>
<evidence type="ECO:0000256" key="3">
    <source>
        <dbReference type="ARBA" id="ARBA00023315"/>
    </source>
</evidence>
<dbReference type="Pfam" id="PF02801">
    <property type="entry name" value="Ketoacyl-synt_C"/>
    <property type="match status" value="1"/>
</dbReference>
<dbReference type="AlphaFoldDB" id="A0A2R4TBD2"/>
<evidence type="ECO:0000256" key="4">
    <source>
        <dbReference type="RuleBase" id="RU003694"/>
    </source>
</evidence>
<dbReference type="PANTHER" id="PTHR11712">
    <property type="entry name" value="POLYKETIDE SYNTHASE-RELATED"/>
    <property type="match status" value="1"/>
</dbReference>
<dbReference type="InterPro" id="IPR014031">
    <property type="entry name" value="Ketoacyl_synth_C"/>
</dbReference>
<dbReference type="EMBL" id="CP026304">
    <property type="protein sequence ID" value="AVZ76391.1"/>
    <property type="molecule type" value="Genomic_DNA"/>
</dbReference>
<dbReference type="RefSeq" id="WP_108153678.1">
    <property type="nucleotide sequence ID" value="NZ_CP026304.1"/>
</dbReference>
<dbReference type="OrthoDB" id="2680037at2"/>
<dbReference type="Proteomes" id="UP000244201">
    <property type="component" value="Chromosome"/>
</dbReference>
<comment type="similarity">
    <text evidence="1 4">Belongs to the thiolase-like superfamily. Beta-ketoacyl-ACP synthases family.</text>
</comment>
<dbReference type="SMART" id="SM00825">
    <property type="entry name" value="PKS_KS"/>
    <property type="match status" value="1"/>
</dbReference>
<sequence length="399" mass="40341">MARRSVPDTVITGLGLITAYGWGTDAYWSGLLSGSRALRPHADLAAAGFDRTVTAALDDAHLAVTAHDAHRLHSRRSRLARAATAQALREASLTGLGPGTLVVAVGQTPLADEADDSREGTTTRWGREEFAGPSPADLPGVSPRAETVYLSQACASVSFALDYVRTWLRSGCGTTALVVGTCVLNAYEYAGMAITGALSPTGARPFDTARDGTSLGEGAGAILLETAAAAEQRGITPQAVLAGAAARVNGRSPAASDEAAITDCVLAALEDAGLERVGYIHAHATGTVQGDTVELAALGAVGAPRGWVAVPVSGHKGGIGHLMHASSAPGIAAALGFLRTGTAPGTPGLDSPEAAGRAIDVLTAPRRLPGAPRSCLVNSFGFAGNNSSLVLTSPDGSTR</sequence>
<dbReference type="GO" id="GO:0004315">
    <property type="term" value="F:3-oxoacyl-[acyl-carrier-protein] synthase activity"/>
    <property type="evidence" value="ECO:0007669"/>
    <property type="project" value="TreeGrafter"/>
</dbReference>
<dbReference type="InterPro" id="IPR020841">
    <property type="entry name" value="PKS_Beta-ketoAc_synthase_dom"/>
</dbReference>
<dbReference type="GO" id="GO:0006633">
    <property type="term" value="P:fatty acid biosynthetic process"/>
    <property type="evidence" value="ECO:0007669"/>
    <property type="project" value="TreeGrafter"/>
</dbReference>